<feature type="chain" id="PRO_5011723988" description="DUF4230 domain-containing protein" evidence="1">
    <location>
        <begin position="21"/>
        <end position="223"/>
    </location>
</feature>
<accession>A0A1G7DU14</accession>
<reference evidence="2 3" key="1">
    <citation type="submission" date="2016-10" db="EMBL/GenBank/DDBJ databases">
        <authorList>
            <person name="de Groot N.N."/>
        </authorList>
    </citation>
    <scope>NUCLEOTIDE SEQUENCE [LARGE SCALE GENOMIC DNA]</scope>
    <source>
        <strain evidence="2 3">DSM 16619</strain>
    </source>
</reference>
<sequence length="223" mass="24339">MSRARLTLLTLLLAMLAAIAATAWWVAQGRMRAARAQVAQLQQEVSQKTEQLLGYTRYTDYLTVSKQSLSEQMKLMAATVVREEGTTQIVEKSVLGLASTGVVAIWYSAEYSFGYDLRPQSYELRNTPGGIEIHLAKPTLVATPAITQLRHRVLSGGLLTDNKGAVIRLTQEASQRAAKQGAAMASDPAVMALCEKSLIAFLSDFLARQPGVKAVPRITVVYR</sequence>
<evidence type="ECO:0008006" key="4">
    <source>
        <dbReference type="Google" id="ProtNLM"/>
    </source>
</evidence>
<keyword evidence="3" id="KW-1185">Reference proteome</keyword>
<evidence type="ECO:0000313" key="3">
    <source>
        <dbReference type="Proteomes" id="UP000198781"/>
    </source>
</evidence>
<gene>
    <name evidence="2" type="ORF">SAMN05192589_12052</name>
</gene>
<organism evidence="2 3">
    <name type="scientific">Paracidovorax valerianellae</name>
    <dbReference type="NCBI Taxonomy" id="187868"/>
    <lineage>
        <taxon>Bacteria</taxon>
        <taxon>Pseudomonadati</taxon>
        <taxon>Pseudomonadota</taxon>
        <taxon>Betaproteobacteria</taxon>
        <taxon>Burkholderiales</taxon>
        <taxon>Comamonadaceae</taxon>
        <taxon>Paracidovorax</taxon>
    </lineage>
</organism>
<dbReference type="EMBL" id="FMZC01000020">
    <property type="protein sequence ID" value="SDE54902.1"/>
    <property type="molecule type" value="Genomic_DNA"/>
</dbReference>
<evidence type="ECO:0000313" key="2">
    <source>
        <dbReference type="EMBL" id="SDE54902.1"/>
    </source>
</evidence>
<name>A0A1G7DU14_9BURK</name>
<dbReference type="RefSeq" id="WP_175537829.1">
    <property type="nucleotide sequence ID" value="NZ_FMZC01000020.1"/>
</dbReference>
<dbReference type="AlphaFoldDB" id="A0A1G7DU14"/>
<dbReference type="Proteomes" id="UP000198781">
    <property type="component" value="Unassembled WGS sequence"/>
</dbReference>
<evidence type="ECO:0000256" key="1">
    <source>
        <dbReference type="SAM" id="SignalP"/>
    </source>
</evidence>
<proteinExistence type="predicted"/>
<feature type="signal peptide" evidence="1">
    <location>
        <begin position="1"/>
        <end position="20"/>
    </location>
</feature>
<keyword evidence="1" id="KW-0732">Signal</keyword>
<protein>
    <recommendedName>
        <fullName evidence="4">DUF4230 domain-containing protein</fullName>
    </recommendedName>
</protein>